<dbReference type="Proteomes" id="UP000248544">
    <property type="component" value="Unassembled WGS sequence"/>
</dbReference>
<sequence length="92" mass="9571">MPVLIIPGAWRAAAAIPTGTDLRFPPGTARTVLGAFFQVYPALRPRVLTEDGEVAPWVQVFAGGADIRDRGGLDASLSANEDLVLLPAMAGG</sequence>
<accession>A0A2W2GY91</accession>
<evidence type="ECO:0000313" key="1">
    <source>
        <dbReference type="EMBL" id="PZG47469.1"/>
    </source>
</evidence>
<evidence type="ECO:0000313" key="2">
    <source>
        <dbReference type="Proteomes" id="UP000248544"/>
    </source>
</evidence>
<comment type="caution">
    <text evidence="1">The sequence shown here is derived from an EMBL/GenBank/DDBJ whole genome shotgun (WGS) entry which is preliminary data.</text>
</comment>
<evidence type="ECO:0008006" key="3">
    <source>
        <dbReference type="Google" id="ProtNLM"/>
    </source>
</evidence>
<dbReference type="EMBL" id="POUA01000086">
    <property type="protein sequence ID" value="PZG47469.1"/>
    <property type="molecule type" value="Genomic_DNA"/>
</dbReference>
<proteinExistence type="predicted"/>
<keyword evidence="2" id="KW-1185">Reference proteome</keyword>
<dbReference type="RefSeq" id="WP_146607419.1">
    <property type="nucleotide sequence ID" value="NZ_POUA01000086.1"/>
</dbReference>
<organism evidence="1 2">
    <name type="scientific">Spongiactinospora gelatinilytica</name>
    <dbReference type="NCBI Taxonomy" id="2666298"/>
    <lineage>
        <taxon>Bacteria</taxon>
        <taxon>Bacillati</taxon>
        <taxon>Actinomycetota</taxon>
        <taxon>Actinomycetes</taxon>
        <taxon>Streptosporangiales</taxon>
        <taxon>Streptosporangiaceae</taxon>
        <taxon>Spongiactinospora</taxon>
    </lineage>
</organism>
<dbReference type="SUPFAM" id="SSF54285">
    <property type="entry name" value="MoaD/ThiS"/>
    <property type="match status" value="1"/>
</dbReference>
<protein>
    <recommendedName>
        <fullName evidence="3">Molybdopterin synthase sulfur carrier subunit</fullName>
    </recommendedName>
</protein>
<dbReference type="InterPro" id="IPR016155">
    <property type="entry name" value="Mopterin_synth/thiamin_S_b"/>
</dbReference>
<reference evidence="1 2" key="1">
    <citation type="submission" date="2018-01" db="EMBL/GenBank/DDBJ databases">
        <title>Draft genome sequence of Sphaerisporangium sp. 7K107.</title>
        <authorList>
            <person name="Sahin N."/>
            <person name="Saygin H."/>
            <person name="Ay H."/>
        </authorList>
    </citation>
    <scope>NUCLEOTIDE SEQUENCE [LARGE SCALE GENOMIC DNA]</scope>
    <source>
        <strain evidence="1 2">7K107</strain>
    </source>
</reference>
<dbReference type="InterPro" id="IPR012675">
    <property type="entry name" value="Beta-grasp_dom_sf"/>
</dbReference>
<dbReference type="Gene3D" id="3.10.20.30">
    <property type="match status" value="1"/>
</dbReference>
<name>A0A2W2GY91_9ACTN</name>
<gene>
    <name evidence="1" type="ORF">C1I98_13445</name>
</gene>
<dbReference type="AlphaFoldDB" id="A0A2W2GY91"/>